<dbReference type="GO" id="GO:0009103">
    <property type="term" value="P:lipopolysaccharide biosynthetic process"/>
    <property type="evidence" value="ECO:0007669"/>
    <property type="project" value="UniProtKB-UniPathway"/>
</dbReference>
<evidence type="ECO:0000313" key="10">
    <source>
        <dbReference type="EMBL" id="OGF97628.1"/>
    </source>
</evidence>
<organism evidence="10 11">
    <name type="scientific">Candidatus Glassbacteria bacterium RBG_16_58_8</name>
    <dbReference type="NCBI Taxonomy" id="1817866"/>
    <lineage>
        <taxon>Bacteria</taxon>
        <taxon>Candidatus Glassiibacteriota</taxon>
    </lineage>
</organism>
<dbReference type="Pfam" id="PF00793">
    <property type="entry name" value="DAHP_synth_1"/>
    <property type="match status" value="1"/>
</dbReference>
<evidence type="ECO:0000256" key="3">
    <source>
        <dbReference type="ARBA" id="ARBA00004845"/>
    </source>
</evidence>
<comment type="subcellular location">
    <subcellularLocation>
        <location evidence="1">Cytoplasm</location>
    </subcellularLocation>
</comment>
<dbReference type="UniPathway" id="UPA00357">
    <property type="reaction ID" value="UER00474"/>
</dbReference>
<dbReference type="EC" id="2.5.1.55" evidence="5"/>
<evidence type="ECO:0000259" key="9">
    <source>
        <dbReference type="Pfam" id="PF00793"/>
    </source>
</evidence>
<dbReference type="Gene3D" id="3.20.20.70">
    <property type="entry name" value="Aldolase class I"/>
    <property type="match status" value="1"/>
</dbReference>
<name>A0A1F5YBN2_9BACT</name>
<accession>A0A1F5YBN2</accession>
<dbReference type="SUPFAM" id="SSF51569">
    <property type="entry name" value="Aldolase"/>
    <property type="match status" value="1"/>
</dbReference>
<comment type="caution">
    <text evidence="10">The sequence shown here is derived from an EMBL/GenBank/DDBJ whole genome shotgun (WGS) entry which is preliminary data.</text>
</comment>
<dbReference type="InterPro" id="IPR013785">
    <property type="entry name" value="Aldolase_TIM"/>
</dbReference>
<dbReference type="InterPro" id="IPR006218">
    <property type="entry name" value="DAHP1/KDSA"/>
</dbReference>
<dbReference type="UniPathway" id="UPA00030"/>
<gene>
    <name evidence="10" type="ORF">A2Z06_01060</name>
</gene>
<evidence type="ECO:0000256" key="1">
    <source>
        <dbReference type="ARBA" id="ARBA00004496"/>
    </source>
</evidence>
<dbReference type="AlphaFoldDB" id="A0A1F5YBN2"/>
<proteinExistence type="inferred from homology"/>
<sequence>RAHPESYTGPGIDEGLSVLREVKEKIGLPVLSDVHCRTEVGKASEILDIIQIPAYLCRQTPLILEAARTGKAVNIKKGQFMSPEAMEGAVKKARGAGNDRLILTERGTFFGYRDLVVDFRSIGIMKRWGFPVLFDGTHSVQRPGQGGNTSGGNPEFIYPLCRAAVAVGCDGLYLEVHPRPEQALSDADSMLPLGQLLPLLEEVLRLREALAARGPSIPRSER</sequence>
<evidence type="ECO:0000256" key="8">
    <source>
        <dbReference type="ARBA" id="ARBA00049112"/>
    </source>
</evidence>
<keyword evidence="7" id="KW-0808">Transferase</keyword>
<protein>
    <recommendedName>
        <fullName evidence="5">3-deoxy-8-phosphooctulonate synthase</fullName>
        <ecNumber evidence="5">2.5.1.55</ecNumber>
    </recommendedName>
</protein>
<dbReference type="PANTHER" id="PTHR21057">
    <property type="entry name" value="PHOSPHO-2-DEHYDRO-3-DEOXYHEPTONATE ALDOLASE"/>
    <property type="match status" value="1"/>
</dbReference>
<comment type="pathway">
    <text evidence="3">Carbohydrate biosynthesis; 3-deoxy-D-manno-octulosonate biosynthesis; 3-deoxy-D-manno-octulosonate from D-ribulose 5-phosphate: step 2/3.</text>
</comment>
<dbReference type="NCBIfam" id="NF003543">
    <property type="entry name" value="PRK05198.1"/>
    <property type="match status" value="1"/>
</dbReference>
<evidence type="ECO:0000256" key="5">
    <source>
        <dbReference type="ARBA" id="ARBA00012693"/>
    </source>
</evidence>
<keyword evidence="6" id="KW-0963">Cytoplasm</keyword>
<dbReference type="GO" id="GO:0005737">
    <property type="term" value="C:cytoplasm"/>
    <property type="evidence" value="ECO:0007669"/>
    <property type="project" value="UniProtKB-SubCell"/>
</dbReference>
<evidence type="ECO:0000256" key="4">
    <source>
        <dbReference type="ARBA" id="ARBA00010499"/>
    </source>
</evidence>
<dbReference type="InterPro" id="IPR006269">
    <property type="entry name" value="KDO8P_synthase"/>
</dbReference>
<feature type="domain" description="DAHP synthetase I/KDSA" evidence="9">
    <location>
        <begin position="2"/>
        <end position="203"/>
    </location>
</feature>
<dbReference type="GO" id="GO:0008676">
    <property type="term" value="F:3-deoxy-8-phosphooctulonate synthase activity"/>
    <property type="evidence" value="ECO:0007669"/>
    <property type="project" value="UniProtKB-EC"/>
</dbReference>
<dbReference type="EMBL" id="MFIW01000072">
    <property type="protein sequence ID" value="OGF97628.1"/>
    <property type="molecule type" value="Genomic_DNA"/>
</dbReference>
<evidence type="ECO:0000256" key="7">
    <source>
        <dbReference type="ARBA" id="ARBA00022679"/>
    </source>
</evidence>
<evidence type="ECO:0000256" key="2">
    <source>
        <dbReference type="ARBA" id="ARBA00004756"/>
    </source>
</evidence>
<comment type="pathway">
    <text evidence="2">Bacterial outer membrane biogenesis; lipopolysaccharide biosynthesis.</text>
</comment>
<comment type="catalytic activity">
    <reaction evidence="8">
        <text>D-arabinose 5-phosphate + phosphoenolpyruvate + H2O = 3-deoxy-alpha-D-manno-2-octulosonate-8-phosphate + phosphate</text>
        <dbReference type="Rhea" id="RHEA:14053"/>
        <dbReference type="ChEBI" id="CHEBI:15377"/>
        <dbReference type="ChEBI" id="CHEBI:43474"/>
        <dbReference type="ChEBI" id="CHEBI:57693"/>
        <dbReference type="ChEBI" id="CHEBI:58702"/>
        <dbReference type="ChEBI" id="CHEBI:85985"/>
        <dbReference type="EC" id="2.5.1.55"/>
    </reaction>
</comment>
<evidence type="ECO:0000313" key="11">
    <source>
        <dbReference type="Proteomes" id="UP000179034"/>
    </source>
</evidence>
<dbReference type="Proteomes" id="UP000179034">
    <property type="component" value="Unassembled WGS sequence"/>
</dbReference>
<evidence type="ECO:0000256" key="6">
    <source>
        <dbReference type="ARBA" id="ARBA00022490"/>
    </source>
</evidence>
<comment type="similarity">
    <text evidence="4">Belongs to the KdsA family.</text>
</comment>
<reference evidence="10 11" key="1">
    <citation type="journal article" date="2016" name="Nat. Commun.">
        <title>Thousands of microbial genomes shed light on interconnected biogeochemical processes in an aquifer system.</title>
        <authorList>
            <person name="Anantharaman K."/>
            <person name="Brown C.T."/>
            <person name="Hug L.A."/>
            <person name="Sharon I."/>
            <person name="Castelle C.J."/>
            <person name="Probst A.J."/>
            <person name="Thomas B.C."/>
            <person name="Singh A."/>
            <person name="Wilkins M.J."/>
            <person name="Karaoz U."/>
            <person name="Brodie E.L."/>
            <person name="Williams K.H."/>
            <person name="Hubbard S.S."/>
            <person name="Banfield J.F."/>
        </authorList>
    </citation>
    <scope>NUCLEOTIDE SEQUENCE [LARGE SCALE GENOMIC DNA]</scope>
</reference>
<feature type="non-terminal residue" evidence="10">
    <location>
        <position position="1"/>
    </location>
</feature>